<organism evidence="1 2">
    <name type="scientific">Lolliginicoccus lacisalsi</name>
    <dbReference type="NCBI Taxonomy" id="2742202"/>
    <lineage>
        <taxon>Bacteria</taxon>
        <taxon>Bacillati</taxon>
        <taxon>Actinomycetota</taxon>
        <taxon>Actinomycetes</taxon>
        <taxon>Mycobacteriales</taxon>
        <taxon>Hoyosellaceae</taxon>
        <taxon>Lolliginicoccus</taxon>
    </lineage>
</organism>
<name>A0A927JCF3_9ACTN</name>
<dbReference type="InterPro" id="IPR009351">
    <property type="entry name" value="AlkZ-like"/>
</dbReference>
<dbReference type="PANTHER" id="PTHR38479">
    <property type="entry name" value="LMO0824 PROTEIN"/>
    <property type="match status" value="1"/>
</dbReference>
<accession>A0A927JCF3</accession>
<dbReference type="PANTHER" id="PTHR38479:SF2">
    <property type="entry name" value="WINGED HELIX DNA-BINDING DOMAIN-CONTAINING PROTEIN"/>
    <property type="match status" value="1"/>
</dbReference>
<evidence type="ECO:0000313" key="1">
    <source>
        <dbReference type="EMBL" id="MBD8506754.1"/>
    </source>
</evidence>
<dbReference type="Pfam" id="PF06224">
    <property type="entry name" value="AlkZ-like"/>
    <property type="match status" value="1"/>
</dbReference>
<comment type="caution">
    <text evidence="1">The sequence shown here is derived from an EMBL/GenBank/DDBJ whole genome shotgun (WGS) entry which is preliminary data.</text>
</comment>
<sequence>MSGQGSRTDPVEMKPREVLARRMHSLLLAPSSPEARTVAEVVEWFGAMQAQDIGSGLWSLGARLPGHTIEDVQQALEDKQALRTWPMRGTVHFVPSRDARWMLELTGAKVLEGAERRHEHHDLDRQAMTKAVDVLGAALSGGGRMTRAECLQVLEEAGIGTQRQRSYHFLWYASQVGVTCIAPSIGNEQTFVLLDEWVPDPARPGRAEALATLAIRYFRSHGPTTRKDFMGWTGLNTAEAKEAIAEAGDELTRITCEGVEMYCPPALLDAPATPPRTVRALPGFDEYLLGFKDRGLMVDAAHAQAIVPGNNGVFRPTIVRSGRVIATWRKKSLTRAGQRIEVDPLVSVSDSARAAITSAFAPYERFLGTPVELLWPEL</sequence>
<gene>
    <name evidence="1" type="ORF">HT102_09670</name>
</gene>
<reference evidence="1" key="1">
    <citation type="submission" date="2020-09" db="EMBL/GenBank/DDBJ databases">
        <title>Hoyosella lacisalsi sp. nov., a halotolerant actinobacterium isolated from soil of Lake Gudzhirganskoe.</title>
        <authorList>
            <person name="Yang Q."/>
            <person name="Guo P.Y."/>
            <person name="Liu S.W."/>
            <person name="Li F.N."/>
            <person name="Sun C.H."/>
        </authorList>
    </citation>
    <scope>NUCLEOTIDE SEQUENCE</scope>
    <source>
        <strain evidence="1">G463</strain>
    </source>
</reference>
<evidence type="ECO:0000313" key="2">
    <source>
        <dbReference type="Proteomes" id="UP000642993"/>
    </source>
</evidence>
<dbReference type="AlphaFoldDB" id="A0A927JCF3"/>
<proteinExistence type="predicted"/>
<dbReference type="EMBL" id="JACYWE010000005">
    <property type="protein sequence ID" value="MBD8506754.1"/>
    <property type="molecule type" value="Genomic_DNA"/>
</dbReference>
<dbReference type="Proteomes" id="UP000642993">
    <property type="component" value="Unassembled WGS sequence"/>
</dbReference>
<keyword evidence="2" id="KW-1185">Reference proteome</keyword>
<protein>
    <submittedName>
        <fullName evidence="1">AlkZ family DNA glycosylase</fullName>
    </submittedName>
</protein>